<evidence type="ECO:0000313" key="3">
    <source>
        <dbReference type="Proteomes" id="UP000037035"/>
    </source>
</evidence>
<dbReference type="EMBL" id="LAVV01008077">
    <property type="protein sequence ID" value="KNZ53860.1"/>
    <property type="molecule type" value="Genomic_DNA"/>
</dbReference>
<accession>A0A0L6V160</accession>
<reference evidence="2 3" key="1">
    <citation type="submission" date="2015-08" db="EMBL/GenBank/DDBJ databases">
        <title>Next Generation Sequencing and Analysis of the Genome of Puccinia sorghi L Schw, the Causal Agent of Maize Common Rust.</title>
        <authorList>
            <person name="Rochi L."/>
            <person name="Burguener G."/>
            <person name="Darino M."/>
            <person name="Turjanski A."/>
            <person name="Kreff E."/>
            <person name="Dieguez M.J."/>
            <person name="Sacco F."/>
        </authorList>
    </citation>
    <scope>NUCLEOTIDE SEQUENCE [LARGE SCALE GENOMIC DNA]</scope>
    <source>
        <strain evidence="2 3">RO10H11247</strain>
    </source>
</reference>
<evidence type="ECO:0000259" key="1">
    <source>
        <dbReference type="Pfam" id="PF26138"/>
    </source>
</evidence>
<organism evidence="2 3">
    <name type="scientific">Puccinia sorghi</name>
    <dbReference type="NCBI Taxonomy" id="27349"/>
    <lineage>
        <taxon>Eukaryota</taxon>
        <taxon>Fungi</taxon>
        <taxon>Dikarya</taxon>
        <taxon>Basidiomycota</taxon>
        <taxon>Pucciniomycotina</taxon>
        <taxon>Pucciniomycetes</taxon>
        <taxon>Pucciniales</taxon>
        <taxon>Pucciniaceae</taxon>
        <taxon>Puccinia</taxon>
    </lineage>
</organism>
<dbReference type="Proteomes" id="UP000037035">
    <property type="component" value="Unassembled WGS sequence"/>
</dbReference>
<dbReference type="AlphaFoldDB" id="A0A0L6V160"/>
<sequence>MPISPQFKDEEHKKKLNFLYTPHALGHQNVTMLQLESEVFILLSEKLENLDQRHTSKLSHMNEQLSILMYVVGHGASNRQTQDRFQHSSETISHVFHQIIVGIALLRAWGCFLKY</sequence>
<dbReference type="InterPro" id="IPR058353">
    <property type="entry name" value="DUF8040"/>
</dbReference>
<protein>
    <recommendedName>
        <fullName evidence="1">DUF8040 domain-containing protein</fullName>
    </recommendedName>
</protein>
<comment type="caution">
    <text evidence="2">The sequence shown here is derived from an EMBL/GenBank/DDBJ whole genome shotgun (WGS) entry which is preliminary data.</text>
</comment>
<feature type="domain" description="DUF8040" evidence="1">
    <location>
        <begin position="29"/>
        <end position="100"/>
    </location>
</feature>
<gene>
    <name evidence="2" type="ORF">VP01_3117g7</name>
</gene>
<name>A0A0L6V160_9BASI</name>
<evidence type="ECO:0000313" key="2">
    <source>
        <dbReference type="EMBL" id="KNZ53860.1"/>
    </source>
</evidence>
<proteinExistence type="predicted"/>
<dbReference type="VEuPathDB" id="FungiDB:VP01_3117g7"/>
<keyword evidence="3" id="KW-1185">Reference proteome</keyword>
<dbReference type="Pfam" id="PF26138">
    <property type="entry name" value="DUF8040"/>
    <property type="match status" value="1"/>
</dbReference>
<dbReference type="OrthoDB" id="2505551at2759"/>